<dbReference type="EMBL" id="CP023445">
    <property type="protein sequence ID" value="ATE53879.1"/>
    <property type="molecule type" value="Genomic_DNA"/>
</dbReference>
<evidence type="ECO:0000256" key="1">
    <source>
        <dbReference type="ARBA" id="ARBA00023015"/>
    </source>
</evidence>
<gene>
    <name evidence="6" type="ORF">CNX65_11720</name>
</gene>
<proteinExistence type="predicted"/>
<evidence type="ECO:0000313" key="7">
    <source>
        <dbReference type="Proteomes" id="UP000218505"/>
    </source>
</evidence>
<dbReference type="KEGG" id="apre:CNX65_11720"/>
<evidence type="ECO:0000256" key="3">
    <source>
        <dbReference type="ARBA" id="ARBA00023163"/>
    </source>
</evidence>
<dbReference type="InterPro" id="IPR041347">
    <property type="entry name" value="MftR_C"/>
</dbReference>
<accession>A0A290Z4H5</accession>
<dbReference type="PROSITE" id="PS01081">
    <property type="entry name" value="HTH_TETR_1"/>
    <property type="match status" value="1"/>
</dbReference>
<keyword evidence="1" id="KW-0805">Transcription regulation</keyword>
<evidence type="ECO:0000256" key="4">
    <source>
        <dbReference type="PROSITE-ProRule" id="PRU00335"/>
    </source>
</evidence>
<keyword evidence="2 4" id="KW-0238">DNA-binding</keyword>
<dbReference type="PRINTS" id="PR00455">
    <property type="entry name" value="HTHTETR"/>
</dbReference>
<name>A0A290Z4H5_9PSEU</name>
<feature type="DNA-binding region" description="H-T-H motif" evidence="4">
    <location>
        <begin position="33"/>
        <end position="52"/>
    </location>
</feature>
<dbReference type="Pfam" id="PF00440">
    <property type="entry name" value="TetR_N"/>
    <property type="match status" value="1"/>
</dbReference>
<sequence length="195" mass="21417">MTGLRERRRRSTRKDISQAAAALVLERGLADVTVEEIAHRAGVSPRTFFNYFPSKRSAVIPGPEPLPADLVEAFVADRGRPVLDGLVALFSDERVLTDTERADLRTAQELVTRHPELVPVLHERMAEFERVVVDAVARRLEAPSGDCRPEVAAAVLGVLLRVAMTRGLDDPTRQCVIGAEFQADLARAFAALRAL</sequence>
<evidence type="ECO:0000256" key="2">
    <source>
        <dbReference type="ARBA" id="ARBA00023125"/>
    </source>
</evidence>
<dbReference type="PANTHER" id="PTHR30055">
    <property type="entry name" value="HTH-TYPE TRANSCRIPTIONAL REGULATOR RUTR"/>
    <property type="match status" value="1"/>
</dbReference>
<dbReference type="PROSITE" id="PS50977">
    <property type="entry name" value="HTH_TETR_2"/>
    <property type="match status" value="1"/>
</dbReference>
<dbReference type="Proteomes" id="UP000218505">
    <property type="component" value="Chromosome"/>
</dbReference>
<dbReference type="GO" id="GO:0003700">
    <property type="term" value="F:DNA-binding transcription factor activity"/>
    <property type="evidence" value="ECO:0007669"/>
    <property type="project" value="TreeGrafter"/>
</dbReference>
<dbReference type="SUPFAM" id="SSF46689">
    <property type="entry name" value="Homeodomain-like"/>
    <property type="match status" value="1"/>
</dbReference>
<keyword evidence="7" id="KW-1185">Reference proteome</keyword>
<dbReference type="AlphaFoldDB" id="A0A290Z4H5"/>
<feature type="domain" description="HTH tetR-type" evidence="5">
    <location>
        <begin position="10"/>
        <end position="70"/>
    </location>
</feature>
<dbReference type="InterPro" id="IPR001647">
    <property type="entry name" value="HTH_TetR"/>
</dbReference>
<dbReference type="RefSeq" id="WP_096492811.1">
    <property type="nucleotide sequence ID" value="NZ_CP023445.1"/>
</dbReference>
<evidence type="ECO:0000313" key="6">
    <source>
        <dbReference type="EMBL" id="ATE53879.1"/>
    </source>
</evidence>
<dbReference type="InterPro" id="IPR023772">
    <property type="entry name" value="DNA-bd_HTH_TetR-type_CS"/>
</dbReference>
<dbReference type="GO" id="GO:0000976">
    <property type="term" value="F:transcription cis-regulatory region binding"/>
    <property type="evidence" value="ECO:0007669"/>
    <property type="project" value="TreeGrafter"/>
</dbReference>
<dbReference type="InterPro" id="IPR009057">
    <property type="entry name" value="Homeodomain-like_sf"/>
</dbReference>
<dbReference type="Pfam" id="PF17754">
    <property type="entry name" value="TetR_C_14"/>
    <property type="match status" value="1"/>
</dbReference>
<dbReference type="PANTHER" id="PTHR30055:SF238">
    <property type="entry name" value="MYCOFACTOCIN BIOSYNTHESIS TRANSCRIPTIONAL REGULATOR MFTR-RELATED"/>
    <property type="match status" value="1"/>
</dbReference>
<dbReference type="Gene3D" id="1.10.357.10">
    <property type="entry name" value="Tetracycline Repressor, domain 2"/>
    <property type="match status" value="1"/>
</dbReference>
<protein>
    <submittedName>
        <fullName evidence="6">TetR family transcriptional regulator</fullName>
    </submittedName>
</protein>
<dbReference type="InterPro" id="IPR050109">
    <property type="entry name" value="HTH-type_TetR-like_transc_reg"/>
</dbReference>
<keyword evidence="3" id="KW-0804">Transcription</keyword>
<evidence type="ECO:0000259" key="5">
    <source>
        <dbReference type="PROSITE" id="PS50977"/>
    </source>
</evidence>
<organism evidence="6 7">
    <name type="scientific">Actinosynnema pretiosum</name>
    <dbReference type="NCBI Taxonomy" id="42197"/>
    <lineage>
        <taxon>Bacteria</taxon>
        <taxon>Bacillati</taxon>
        <taxon>Actinomycetota</taxon>
        <taxon>Actinomycetes</taxon>
        <taxon>Pseudonocardiales</taxon>
        <taxon>Pseudonocardiaceae</taxon>
        <taxon>Actinosynnema</taxon>
    </lineage>
</organism>
<reference evidence="6" key="1">
    <citation type="submission" date="2017-09" db="EMBL/GenBank/DDBJ databases">
        <title>Complete Genome Sequence of ansamitocin-producing Bacterium Actinosynnema pretiosum X47.</title>
        <authorList>
            <person name="Cao G."/>
            <person name="Zong G."/>
            <person name="Zhong C."/>
            <person name="Fu J."/>
        </authorList>
    </citation>
    <scope>NUCLEOTIDE SEQUENCE [LARGE SCALE GENOMIC DNA]</scope>
    <source>
        <strain evidence="6">X47</strain>
    </source>
</reference>